<proteinExistence type="predicted"/>
<protein>
    <submittedName>
        <fullName evidence="5">RNA polymerase sigma factor SigJ</fullName>
    </submittedName>
</protein>
<dbReference type="InterPro" id="IPR052704">
    <property type="entry name" value="ECF_Sigma-70_Domain"/>
</dbReference>
<dbReference type="PANTHER" id="PTHR30173:SF36">
    <property type="entry name" value="ECF RNA POLYMERASE SIGMA FACTOR SIGJ"/>
    <property type="match status" value="1"/>
</dbReference>
<organism evidence="5 6">
    <name type="scientific">Gemmatimonas aurantiaca</name>
    <dbReference type="NCBI Taxonomy" id="173480"/>
    <lineage>
        <taxon>Bacteria</taxon>
        <taxon>Pseudomonadati</taxon>
        <taxon>Gemmatimonadota</taxon>
        <taxon>Gemmatimonadia</taxon>
        <taxon>Gemmatimonadales</taxon>
        <taxon>Gemmatimonadaceae</taxon>
        <taxon>Gemmatimonas</taxon>
    </lineage>
</organism>
<name>A0A3D4VCC3_9BACT</name>
<evidence type="ECO:0000313" key="6">
    <source>
        <dbReference type="Proteomes" id="UP000264071"/>
    </source>
</evidence>
<dbReference type="InterPro" id="IPR036388">
    <property type="entry name" value="WH-like_DNA-bd_sf"/>
</dbReference>
<dbReference type="Gene3D" id="1.10.1740.10">
    <property type="match status" value="1"/>
</dbReference>
<evidence type="ECO:0000259" key="4">
    <source>
        <dbReference type="Pfam" id="PF12680"/>
    </source>
</evidence>
<dbReference type="InterPro" id="IPR013249">
    <property type="entry name" value="RNA_pol_sigma70_r4_t2"/>
</dbReference>
<feature type="domain" description="SnoaL-like" evidence="4">
    <location>
        <begin position="173"/>
        <end position="245"/>
    </location>
</feature>
<dbReference type="Gene3D" id="1.10.10.10">
    <property type="entry name" value="Winged helix-like DNA-binding domain superfamily/Winged helix DNA-binding domain"/>
    <property type="match status" value="1"/>
</dbReference>
<gene>
    <name evidence="5" type="ORF">DGD08_12305</name>
</gene>
<dbReference type="SUPFAM" id="SSF54427">
    <property type="entry name" value="NTF2-like"/>
    <property type="match status" value="1"/>
</dbReference>
<feature type="domain" description="RNA polymerase sigma factor 70 region 4 type 2" evidence="3">
    <location>
        <begin position="105"/>
        <end position="154"/>
    </location>
</feature>
<reference evidence="5 6" key="1">
    <citation type="journal article" date="2018" name="Nat. Biotechnol.">
        <title>A standardized bacterial taxonomy based on genome phylogeny substantially revises the tree of life.</title>
        <authorList>
            <person name="Parks D.H."/>
            <person name="Chuvochina M."/>
            <person name="Waite D.W."/>
            <person name="Rinke C."/>
            <person name="Skarshewski A."/>
            <person name="Chaumeil P.A."/>
            <person name="Hugenholtz P."/>
        </authorList>
    </citation>
    <scope>NUCLEOTIDE SEQUENCE [LARGE SCALE GENOMIC DNA]</scope>
    <source>
        <strain evidence="5">UBA8844</strain>
    </source>
</reference>
<dbReference type="InterPro" id="IPR013324">
    <property type="entry name" value="RNA_pol_sigma_r3/r4-like"/>
</dbReference>
<dbReference type="Pfam" id="PF08281">
    <property type="entry name" value="Sigma70_r4_2"/>
    <property type="match status" value="1"/>
</dbReference>
<dbReference type="Pfam" id="PF12680">
    <property type="entry name" value="SnoaL_2"/>
    <property type="match status" value="1"/>
</dbReference>
<dbReference type="SUPFAM" id="SSF88946">
    <property type="entry name" value="Sigma2 domain of RNA polymerase sigma factors"/>
    <property type="match status" value="1"/>
</dbReference>
<comment type="subunit">
    <text evidence="1">Interacts transiently with the RNA polymerase catalytic core formed by RpoA, RpoB, RpoC and RpoZ (2 alpha, 1 beta, 1 beta' and 1 omega subunit) to form the RNA polymerase holoenzyme that can initiate transcription.</text>
</comment>
<dbReference type="GO" id="GO:0003677">
    <property type="term" value="F:DNA binding"/>
    <property type="evidence" value="ECO:0007669"/>
    <property type="project" value="InterPro"/>
</dbReference>
<dbReference type="InterPro" id="IPR037401">
    <property type="entry name" value="SnoaL-like"/>
</dbReference>
<dbReference type="AlphaFoldDB" id="A0A3D4VCC3"/>
<dbReference type="InterPro" id="IPR032710">
    <property type="entry name" value="NTF2-like_dom_sf"/>
</dbReference>
<dbReference type="InterPro" id="IPR014284">
    <property type="entry name" value="RNA_pol_sigma-70_dom"/>
</dbReference>
<dbReference type="Gene3D" id="3.10.450.50">
    <property type="match status" value="1"/>
</dbReference>
<dbReference type="GO" id="GO:0016987">
    <property type="term" value="F:sigma factor activity"/>
    <property type="evidence" value="ECO:0007669"/>
    <property type="project" value="InterPro"/>
</dbReference>
<accession>A0A3D4VCC3</accession>
<evidence type="ECO:0000259" key="3">
    <source>
        <dbReference type="Pfam" id="PF08281"/>
    </source>
</evidence>
<evidence type="ECO:0000256" key="1">
    <source>
        <dbReference type="ARBA" id="ARBA00011344"/>
    </source>
</evidence>
<comment type="caution">
    <text evidence="5">The sequence shown here is derived from an EMBL/GenBank/DDBJ whole genome shotgun (WGS) entry which is preliminary data.</text>
</comment>
<dbReference type="GO" id="GO:0006352">
    <property type="term" value="P:DNA-templated transcription initiation"/>
    <property type="evidence" value="ECO:0007669"/>
    <property type="project" value="InterPro"/>
</dbReference>
<dbReference type="EMBL" id="DPIY01000010">
    <property type="protein sequence ID" value="HCT57977.1"/>
    <property type="molecule type" value="Genomic_DNA"/>
</dbReference>
<feature type="domain" description="RNA polymerase sigma-70 region 2" evidence="2">
    <location>
        <begin position="10"/>
        <end position="73"/>
    </location>
</feature>
<sequence length="291" mass="32779">MRRDDATTEFETHRPRLVRLAYRMLGSRASAEDMVQEAWLRWRQVDLDAVQDAGGYLSRIVTRLCLDEMKSARVRRESYVGQWLPEPLVDDLEEPVDSDDLTLTLMLALERLSPLERAAFLLHDVFGQPLHEIATALDRDAAAVRQLASRARKHVQAAKPRFPVAQDEGRRIAEAFFTATRAGDMTALTALLAEDVVIRSDGGGKVIAFRNPIVGIDRVLRLYAGLRRKFTDDDLEILRPVTVDGLPGYVTRERGLILQTTAFAIEDGRIVGIFITRNPDKLGHVRDMIAH</sequence>
<dbReference type="InterPro" id="IPR007627">
    <property type="entry name" value="RNA_pol_sigma70_r2"/>
</dbReference>
<dbReference type="PANTHER" id="PTHR30173">
    <property type="entry name" value="SIGMA 19 FACTOR"/>
    <property type="match status" value="1"/>
</dbReference>
<evidence type="ECO:0000313" key="5">
    <source>
        <dbReference type="EMBL" id="HCT57977.1"/>
    </source>
</evidence>
<dbReference type="SUPFAM" id="SSF88659">
    <property type="entry name" value="Sigma3 and sigma4 domains of RNA polymerase sigma factors"/>
    <property type="match status" value="1"/>
</dbReference>
<dbReference type="InterPro" id="IPR013325">
    <property type="entry name" value="RNA_pol_sigma_r2"/>
</dbReference>
<dbReference type="Proteomes" id="UP000264071">
    <property type="component" value="Unassembled WGS sequence"/>
</dbReference>
<dbReference type="Pfam" id="PF04542">
    <property type="entry name" value="Sigma70_r2"/>
    <property type="match status" value="1"/>
</dbReference>
<evidence type="ECO:0000259" key="2">
    <source>
        <dbReference type="Pfam" id="PF04542"/>
    </source>
</evidence>
<dbReference type="OMA" id="FIRWMGA"/>
<dbReference type="NCBIfam" id="NF007214">
    <property type="entry name" value="PRK09636.1"/>
    <property type="match status" value="1"/>
</dbReference>
<dbReference type="NCBIfam" id="TIGR02937">
    <property type="entry name" value="sigma70-ECF"/>
    <property type="match status" value="1"/>
</dbReference>